<evidence type="ECO:0000313" key="3">
    <source>
        <dbReference type="Proteomes" id="UP000708208"/>
    </source>
</evidence>
<gene>
    <name evidence="2" type="ORF">AFUS01_LOCUS30304</name>
</gene>
<comment type="caution">
    <text evidence="2">The sequence shown here is derived from an EMBL/GenBank/DDBJ whole genome shotgun (WGS) entry which is preliminary data.</text>
</comment>
<dbReference type="EMBL" id="CAJVCH010462635">
    <property type="protein sequence ID" value="CAG7819884.1"/>
    <property type="molecule type" value="Genomic_DNA"/>
</dbReference>
<dbReference type="FunFam" id="2.30.29.30:FF:000154">
    <property type="entry name" value="Oxysterol-binding protein"/>
    <property type="match status" value="1"/>
</dbReference>
<evidence type="ECO:0000313" key="2">
    <source>
        <dbReference type="EMBL" id="CAG7819884.1"/>
    </source>
</evidence>
<dbReference type="GO" id="GO:0032934">
    <property type="term" value="F:sterol binding"/>
    <property type="evidence" value="ECO:0007669"/>
    <property type="project" value="TreeGrafter"/>
</dbReference>
<accession>A0A8J2PP42</accession>
<dbReference type="SMART" id="SM00233">
    <property type="entry name" value="PH"/>
    <property type="match status" value="1"/>
</dbReference>
<dbReference type="PANTHER" id="PTHR10972">
    <property type="entry name" value="OXYSTEROL-BINDING PROTEIN-RELATED"/>
    <property type="match status" value="1"/>
</dbReference>
<evidence type="ECO:0000259" key="1">
    <source>
        <dbReference type="PROSITE" id="PS50003"/>
    </source>
</evidence>
<reference evidence="2" key="1">
    <citation type="submission" date="2021-06" db="EMBL/GenBank/DDBJ databases">
        <authorList>
            <person name="Hodson N. C."/>
            <person name="Mongue J. A."/>
            <person name="Jaron S. K."/>
        </authorList>
    </citation>
    <scope>NUCLEOTIDE SEQUENCE</scope>
</reference>
<dbReference type="PANTHER" id="PTHR10972:SF141">
    <property type="entry name" value="OXYSTEROL-BINDING PROTEIN"/>
    <property type="match status" value="1"/>
</dbReference>
<name>A0A8J2PP42_9HEXA</name>
<dbReference type="AlphaFoldDB" id="A0A8J2PP42"/>
<feature type="domain" description="PH" evidence="1">
    <location>
        <begin position="9"/>
        <end position="108"/>
    </location>
</feature>
<sequence length="240" mass="26823">MQGGNLKLRQHYEGTLNKYTNVMKGWQSRWFVLNPDKGSLEYYVNEGEMKVQSRPRGALHLAGAVISPSEEDSHTFVVNSASGDVYKVRAVDAKERQEWINRLRHVSELHSQALAQTNSPLVSRDHGSSSSRMVECNISILDAFSQVQDWLERATHSSQELGQLIDKFPITGAGIKSTDQDLLGLKATSQTMMGSLEECLYALQLQQRISMKSESTVSIPMPMHPGIQHAVSDHKLSEDK</sequence>
<keyword evidence="3" id="KW-1185">Reference proteome</keyword>
<dbReference type="InterPro" id="IPR000648">
    <property type="entry name" value="Oxysterol-bd"/>
</dbReference>
<dbReference type="PROSITE" id="PS50003">
    <property type="entry name" value="PH_DOMAIN"/>
    <property type="match status" value="1"/>
</dbReference>
<dbReference type="Proteomes" id="UP000708208">
    <property type="component" value="Unassembled WGS sequence"/>
</dbReference>
<protein>
    <recommendedName>
        <fullName evidence="1">PH domain-containing protein</fullName>
    </recommendedName>
</protein>
<dbReference type="CDD" id="cd13291">
    <property type="entry name" value="PH_ORP10_ORP11"/>
    <property type="match status" value="1"/>
</dbReference>
<dbReference type="GO" id="GO:0005829">
    <property type="term" value="C:cytosol"/>
    <property type="evidence" value="ECO:0007669"/>
    <property type="project" value="TreeGrafter"/>
</dbReference>
<organism evidence="2 3">
    <name type="scientific">Allacma fusca</name>
    <dbReference type="NCBI Taxonomy" id="39272"/>
    <lineage>
        <taxon>Eukaryota</taxon>
        <taxon>Metazoa</taxon>
        <taxon>Ecdysozoa</taxon>
        <taxon>Arthropoda</taxon>
        <taxon>Hexapoda</taxon>
        <taxon>Collembola</taxon>
        <taxon>Symphypleona</taxon>
        <taxon>Sminthuridae</taxon>
        <taxon>Allacma</taxon>
    </lineage>
</organism>
<proteinExistence type="predicted"/>
<dbReference type="OrthoDB" id="48057at2759"/>
<dbReference type="GO" id="GO:0016020">
    <property type="term" value="C:membrane"/>
    <property type="evidence" value="ECO:0007669"/>
    <property type="project" value="TreeGrafter"/>
</dbReference>
<dbReference type="Pfam" id="PF00169">
    <property type="entry name" value="PH"/>
    <property type="match status" value="1"/>
</dbReference>
<dbReference type="InterPro" id="IPR001849">
    <property type="entry name" value="PH_domain"/>
</dbReference>